<name>A0A3N4JQC9_9PEZI</name>
<gene>
    <name evidence="1" type="ORF">L873DRAFT_1680316</name>
</gene>
<organism evidence="1 2">
    <name type="scientific">Choiromyces venosus 120613-1</name>
    <dbReference type="NCBI Taxonomy" id="1336337"/>
    <lineage>
        <taxon>Eukaryota</taxon>
        <taxon>Fungi</taxon>
        <taxon>Dikarya</taxon>
        <taxon>Ascomycota</taxon>
        <taxon>Pezizomycotina</taxon>
        <taxon>Pezizomycetes</taxon>
        <taxon>Pezizales</taxon>
        <taxon>Tuberaceae</taxon>
        <taxon>Choiromyces</taxon>
    </lineage>
</organism>
<dbReference type="EMBL" id="ML120379">
    <property type="protein sequence ID" value="RPB00526.1"/>
    <property type="molecule type" value="Genomic_DNA"/>
</dbReference>
<evidence type="ECO:0000313" key="2">
    <source>
        <dbReference type="Proteomes" id="UP000276215"/>
    </source>
</evidence>
<dbReference type="OrthoDB" id="10323548at2759"/>
<accession>A0A3N4JQC9</accession>
<reference evidence="1 2" key="1">
    <citation type="journal article" date="2018" name="Nat. Ecol. Evol.">
        <title>Pezizomycetes genomes reveal the molecular basis of ectomycorrhizal truffle lifestyle.</title>
        <authorList>
            <person name="Murat C."/>
            <person name="Payen T."/>
            <person name="Noel B."/>
            <person name="Kuo A."/>
            <person name="Morin E."/>
            <person name="Chen J."/>
            <person name="Kohler A."/>
            <person name="Krizsan K."/>
            <person name="Balestrini R."/>
            <person name="Da Silva C."/>
            <person name="Montanini B."/>
            <person name="Hainaut M."/>
            <person name="Levati E."/>
            <person name="Barry K.W."/>
            <person name="Belfiori B."/>
            <person name="Cichocki N."/>
            <person name="Clum A."/>
            <person name="Dockter R.B."/>
            <person name="Fauchery L."/>
            <person name="Guy J."/>
            <person name="Iotti M."/>
            <person name="Le Tacon F."/>
            <person name="Lindquist E.A."/>
            <person name="Lipzen A."/>
            <person name="Malagnac F."/>
            <person name="Mello A."/>
            <person name="Molinier V."/>
            <person name="Miyauchi S."/>
            <person name="Poulain J."/>
            <person name="Riccioni C."/>
            <person name="Rubini A."/>
            <person name="Sitrit Y."/>
            <person name="Splivallo R."/>
            <person name="Traeger S."/>
            <person name="Wang M."/>
            <person name="Zifcakova L."/>
            <person name="Wipf D."/>
            <person name="Zambonelli A."/>
            <person name="Paolocci F."/>
            <person name="Nowrousian M."/>
            <person name="Ottonello S."/>
            <person name="Baldrian P."/>
            <person name="Spatafora J.W."/>
            <person name="Henrissat B."/>
            <person name="Nagy L.G."/>
            <person name="Aury J.M."/>
            <person name="Wincker P."/>
            <person name="Grigoriev I.V."/>
            <person name="Bonfante P."/>
            <person name="Martin F.M."/>
        </authorList>
    </citation>
    <scope>NUCLEOTIDE SEQUENCE [LARGE SCALE GENOMIC DNA]</scope>
    <source>
        <strain evidence="1 2">120613-1</strain>
    </source>
</reference>
<proteinExistence type="predicted"/>
<keyword evidence="2" id="KW-1185">Reference proteome</keyword>
<evidence type="ECO:0000313" key="1">
    <source>
        <dbReference type="EMBL" id="RPB00526.1"/>
    </source>
</evidence>
<dbReference type="Proteomes" id="UP000276215">
    <property type="component" value="Unassembled WGS sequence"/>
</dbReference>
<protein>
    <submittedName>
        <fullName evidence="1">Uncharacterized protein</fullName>
    </submittedName>
</protein>
<feature type="non-terminal residue" evidence="1">
    <location>
        <position position="1"/>
    </location>
</feature>
<dbReference type="AlphaFoldDB" id="A0A3N4JQC9"/>
<sequence length="117" mass="13246">GDTDVCLLNVEHTTCRSERCDTARYLTDEPNNLTTPQTHGTLRFTCLFPIIDLRFTLTPSKYSSQGARLKITPLQTILVHPIPINPISYLHLATPFLTVTTTVTRATRIRCNIHEPR</sequence>